<feature type="domain" description="PB1-like" evidence="1">
    <location>
        <begin position="184"/>
        <end position="277"/>
    </location>
</feature>
<gene>
    <name evidence="2" type="ORF">Ahy_A06g025939</name>
</gene>
<comment type="caution">
    <text evidence="2">The sequence shown here is derived from an EMBL/GenBank/DDBJ whole genome shotgun (WGS) entry which is preliminary data.</text>
</comment>
<name>A0A445CJ10_ARAHY</name>
<dbReference type="EMBL" id="SDMP01000006">
    <property type="protein sequence ID" value="RYR50916.1"/>
    <property type="molecule type" value="Genomic_DNA"/>
</dbReference>
<protein>
    <recommendedName>
        <fullName evidence="1">PB1-like domain-containing protein</fullName>
    </recommendedName>
</protein>
<evidence type="ECO:0000259" key="1">
    <source>
        <dbReference type="Pfam" id="PF26130"/>
    </source>
</evidence>
<keyword evidence="3" id="KW-1185">Reference proteome</keyword>
<dbReference type="AlphaFoldDB" id="A0A445CJ10"/>
<sequence length="300" mass="34524">MSNNLYCLPESAERRAFVVVVELSLENVVDVSGLKVMLSKTWKWMLLMGEVKRKWMYQLQRFRKCVVHDMLRVTRRVDDSLVPVLAGQNDVVLGHTRTTSFFKGQIGETTPFYLGSQFDIQVSSYSIEITPYPISSARFYEGNPSIPPSTLCRLITLSILVGDIDHESGCEGSWFNTQLIKMLEDVILVFHHGGSFVRDNKGVLVERFSLIDVDLICFFDLKKLFLDLGYHDYKAMYWYDPTSETLESGLHPIHGDKEIRALQKNKIQNEDTDEFYIYFDHPILEGVEEILSDSDEGARR</sequence>
<evidence type="ECO:0000313" key="2">
    <source>
        <dbReference type="EMBL" id="RYR50916.1"/>
    </source>
</evidence>
<dbReference type="Proteomes" id="UP000289738">
    <property type="component" value="Chromosome A06"/>
</dbReference>
<proteinExistence type="predicted"/>
<evidence type="ECO:0000313" key="3">
    <source>
        <dbReference type="Proteomes" id="UP000289738"/>
    </source>
</evidence>
<dbReference type="InterPro" id="IPR058594">
    <property type="entry name" value="PB1-like_dom_pln"/>
</dbReference>
<accession>A0A445CJ10</accession>
<reference evidence="2 3" key="1">
    <citation type="submission" date="2019-01" db="EMBL/GenBank/DDBJ databases">
        <title>Sequencing of cultivated peanut Arachis hypogaea provides insights into genome evolution and oil improvement.</title>
        <authorList>
            <person name="Chen X."/>
        </authorList>
    </citation>
    <scope>NUCLEOTIDE SEQUENCE [LARGE SCALE GENOMIC DNA]</scope>
    <source>
        <strain evidence="3">cv. Fuhuasheng</strain>
        <tissue evidence="2">Leaves</tissue>
    </source>
</reference>
<dbReference type="Pfam" id="PF26130">
    <property type="entry name" value="PB1-like"/>
    <property type="match status" value="1"/>
</dbReference>
<organism evidence="2 3">
    <name type="scientific">Arachis hypogaea</name>
    <name type="common">Peanut</name>
    <dbReference type="NCBI Taxonomy" id="3818"/>
    <lineage>
        <taxon>Eukaryota</taxon>
        <taxon>Viridiplantae</taxon>
        <taxon>Streptophyta</taxon>
        <taxon>Embryophyta</taxon>
        <taxon>Tracheophyta</taxon>
        <taxon>Spermatophyta</taxon>
        <taxon>Magnoliopsida</taxon>
        <taxon>eudicotyledons</taxon>
        <taxon>Gunneridae</taxon>
        <taxon>Pentapetalae</taxon>
        <taxon>rosids</taxon>
        <taxon>fabids</taxon>
        <taxon>Fabales</taxon>
        <taxon>Fabaceae</taxon>
        <taxon>Papilionoideae</taxon>
        <taxon>50 kb inversion clade</taxon>
        <taxon>dalbergioids sensu lato</taxon>
        <taxon>Dalbergieae</taxon>
        <taxon>Pterocarpus clade</taxon>
        <taxon>Arachis</taxon>
    </lineage>
</organism>